<feature type="compositionally biased region" description="Polar residues" evidence="1">
    <location>
        <begin position="102"/>
        <end position="113"/>
    </location>
</feature>
<dbReference type="AlphaFoldDB" id="A0A9N9D8Z8"/>
<comment type="caution">
    <text evidence="2">The sequence shown here is derived from an EMBL/GenBank/DDBJ whole genome shotgun (WGS) entry which is preliminary data.</text>
</comment>
<name>A0A9N9D8Z8_9GLOM</name>
<feature type="compositionally biased region" description="Basic and acidic residues" evidence="1">
    <location>
        <begin position="114"/>
        <end position="127"/>
    </location>
</feature>
<accession>A0A9N9D8Z8</accession>
<dbReference type="OrthoDB" id="3227209at2759"/>
<reference evidence="2" key="1">
    <citation type="submission" date="2021-06" db="EMBL/GenBank/DDBJ databases">
        <authorList>
            <person name="Kallberg Y."/>
            <person name="Tangrot J."/>
            <person name="Rosling A."/>
        </authorList>
    </citation>
    <scope>NUCLEOTIDE SEQUENCE</scope>
    <source>
        <strain evidence="2">BR232B</strain>
    </source>
</reference>
<gene>
    <name evidence="2" type="ORF">PBRASI_LOCUS9027</name>
</gene>
<feature type="region of interest" description="Disordered" evidence="1">
    <location>
        <begin position="102"/>
        <end position="127"/>
    </location>
</feature>
<sequence>VHAPLPVAWGSPIPPGSSTRRADYWPDTNIACWQSLGHKCHKEQQHCLAKDMDILIMDVEGTNGRECGKDQDFGRRSAPFSMGYIQSINRSIKRLTLTAQRLSNSPHTPISSQTKKEAALIERKRTP</sequence>
<proteinExistence type="predicted"/>
<dbReference type="Proteomes" id="UP000789739">
    <property type="component" value="Unassembled WGS sequence"/>
</dbReference>
<protein>
    <submittedName>
        <fullName evidence="2">8082_t:CDS:1</fullName>
    </submittedName>
</protein>
<evidence type="ECO:0000256" key="1">
    <source>
        <dbReference type="SAM" id="MobiDB-lite"/>
    </source>
</evidence>
<organism evidence="2 3">
    <name type="scientific">Paraglomus brasilianum</name>
    <dbReference type="NCBI Taxonomy" id="144538"/>
    <lineage>
        <taxon>Eukaryota</taxon>
        <taxon>Fungi</taxon>
        <taxon>Fungi incertae sedis</taxon>
        <taxon>Mucoromycota</taxon>
        <taxon>Glomeromycotina</taxon>
        <taxon>Glomeromycetes</taxon>
        <taxon>Paraglomerales</taxon>
        <taxon>Paraglomeraceae</taxon>
        <taxon>Paraglomus</taxon>
    </lineage>
</organism>
<keyword evidence="3" id="KW-1185">Reference proteome</keyword>
<feature type="region of interest" description="Disordered" evidence="1">
    <location>
        <begin position="1"/>
        <end position="20"/>
    </location>
</feature>
<evidence type="ECO:0000313" key="2">
    <source>
        <dbReference type="EMBL" id="CAG8626880.1"/>
    </source>
</evidence>
<dbReference type="EMBL" id="CAJVPI010001796">
    <property type="protein sequence ID" value="CAG8626880.1"/>
    <property type="molecule type" value="Genomic_DNA"/>
</dbReference>
<evidence type="ECO:0000313" key="3">
    <source>
        <dbReference type="Proteomes" id="UP000789739"/>
    </source>
</evidence>
<feature type="non-terminal residue" evidence="2">
    <location>
        <position position="127"/>
    </location>
</feature>